<dbReference type="GO" id="GO:0051287">
    <property type="term" value="F:NAD binding"/>
    <property type="evidence" value="ECO:0007669"/>
    <property type="project" value="InterPro"/>
</dbReference>
<dbReference type="SUPFAM" id="SSF52283">
    <property type="entry name" value="Formate/glycerate dehydrogenase catalytic domain-like"/>
    <property type="match status" value="1"/>
</dbReference>
<dbReference type="InterPro" id="IPR029753">
    <property type="entry name" value="D-isomer_DH_CS"/>
</dbReference>
<dbReference type="Pfam" id="PF02826">
    <property type="entry name" value="2-Hacid_dh_C"/>
    <property type="match status" value="1"/>
</dbReference>
<gene>
    <name evidence="7" type="ORF">HUK65_11775</name>
</gene>
<dbReference type="InterPro" id="IPR006140">
    <property type="entry name" value="D-isomer_DH_NAD-bd"/>
</dbReference>
<feature type="domain" description="D-isomer specific 2-hydroxyacid dehydrogenase catalytic" evidence="5">
    <location>
        <begin position="24"/>
        <end position="314"/>
    </location>
</feature>
<keyword evidence="2 4" id="KW-0560">Oxidoreductase</keyword>
<dbReference type="PANTHER" id="PTHR42789">
    <property type="entry name" value="D-ISOMER SPECIFIC 2-HYDROXYACID DEHYDROGENASE FAMILY PROTEIN (AFU_ORTHOLOGUE AFUA_6G10090)"/>
    <property type="match status" value="1"/>
</dbReference>
<evidence type="ECO:0000259" key="5">
    <source>
        <dbReference type="Pfam" id="PF00389"/>
    </source>
</evidence>
<comment type="caution">
    <text evidence="7">The sequence shown here is derived from an EMBL/GenBank/DDBJ whole genome shotgun (WGS) entry which is preliminary data.</text>
</comment>
<sequence>MKIAVLDDYHGYAMRFGDWGALGADVTVFDTSIPDDALAETLAPFDVLCIMRERTPLPGALIAALPKLRLIVTTGMRNAAIDMGAAAARGVTVCGTASRASATSHLAMTLILVAARNLIPNLNAVNGGGWQAGAGRDLEGLTLGLVGLGRLGAAVAALARPFGMEITAWSANLTDARCAEVGVTRAESLDALLEASDVVSIHQVLSDRTRGLIGAAELAHMKPDAVLVNTSRGPIIDRDALLAALHQGRPGCAAIDVFEEEPLPADSPWRDGALIDSGRLILTPHIGYGALATYARMYRETAECVHAFAAGTPLRVIEG</sequence>
<evidence type="ECO:0000256" key="2">
    <source>
        <dbReference type="ARBA" id="ARBA00023002"/>
    </source>
</evidence>
<dbReference type="Pfam" id="PF00389">
    <property type="entry name" value="2-Hacid_dh"/>
    <property type="match status" value="1"/>
</dbReference>
<dbReference type="Gene3D" id="3.40.50.720">
    <property type="entry name" value="NAD(P)-binding Rossmann-like Domain"/>
    <property type="match status" value="2"/>
</dbReference>
<dbReference type="PANTHER" id="PTHR42789:SF1">
    <property type="entry name" value="D-ISOMER SPECIFIC 2-HYDROXYACID DEHYDROGENASE FAMILY PROTEIN (AFU_ORTHOLOGUE AFUA_6G10090)"/>
    <property type="match status" value="1"/>
</dbReference>
<accession>A0A7Z0KZN2</accession>
<evidence type="ECO:0000256" key="1">
    <source>
        <dbReference type="ARBA" id="ARBA00005854"/>
    </source>
</evidence>
<dbReference type="EMBL" id="JACBXS010000023">
    <property type="protein sequence ID" value="NYS25671.1"/>
    <property type="molecule type" value="Genomic_DNA"/>
</dbReference>
<dbReference type="Proteomes" id="UP000529417">
    <property type="component" value="Unassembled WGS sequence"/>
</dbReference>
<organism evidence="7 8">
    <name type="scientific">Rhabdonatronobacter sediminivivens</name>
    <dbReference type="NCBI Taxonomy" id="2743469"/>
    <lineage>
        <taxon>Bacteria</taxon>
        <taxon>Pseudomonadati</taxon>
        <taxon>Pseudomonadota</taxon>
        <taxon>Alphaproteobacteria</taxon>
        <taxon>Rhodobacterales</taxon>
        <taxon>Paracoccaceae</taxon>
        <taxon>Rhabdonatronobacter</taxon>
    </lineage>
</organism>
<evidence type="ECO:0000313" key="7">
    <source>
        <dbReference type="EMBL" id="NYS25671.1"/>
    </source>
</evidence>
<dbReference type="InterPro" id="IPR050857">
    <property type="entry name" value="D-2-hydroxyacid_DH"/>
</dbReference>
<keyword evidence="3" id="KW-0520">NAD</keyword>
<dbReference type="AlphaFoldDB" id="A0A7Z0KZN2"/>
<dbReference type="PROSITE" id="PS00671">
    <property type="entry name" value="D_2_HYDROXYACID_DH_3"/>
    <property type="match status" value="1"/>
</dbReference>
<protein>
    <submittedName>
        <fullName evidence="7">D-2-hydroxyacid dehydrogenase family protein</fullName>
    </submittedName>
</protein>
<evidence type="ECO:0000259" key="6">
    <source>
        <dbReference type="Pfam" id="PF02826"/>
    </source>
</evidence>
<evidence type="ECO:0000256" key="4">
    <source>
        <dbReference type="RuleBase" id="RU003719"/>
    </source>
</evidence>
<evidence type="ECO:0000313" key="8">
    <source>
        <dbReference type="Proteomes" id="UP000529417"/>
    </source>
</evidence>
<evidence type="ECO:0000256" key="3">
    <source>
        <dbReference type="ARBA" id="ARBA00023027"/>
    </source>
</evidence>
<reference evidence="7 8" key="1">
    <citation type="journal article" date="2000" name="Arch. Microbiol.">
        <title>Rhodobaca bogoriensis gen. nov. and sp. nov., an alkaliphilic purple nonsulfur bacterium from African Rift Valley soda lakes.</title>
        <authorList>
            <person name="Milford A.D."/>
            <person name="Achenbach L.A."/>
            <person name="Jung D.O."/>
            <person name="Madigan M.T."/>
        </authorList>
    </citation>
    <scope>NUCLEOTIDE SEQUENCE [LARGE SCALE GENOMIC DNA]</scope>
    <source>
        <strain evidence="7 8">2376</strain>
    </source>
</reference>
<proteinExistence type="inferred from homology"/>
<dbReference type="InterPro" id="IPR006139">
    <property type="entry name" value="D-isomer_2_OHA_DH_cat_dom"/>
</dbReference>
<dbReference type="GO" id="GO:0016616">
    <property type="term" value="F:oxidoreductase activity, acting on the CH-OH group of donors, NAD or NADP as acceptor"/>
    <property type="evidence" value="ECO:0007669"/>
    <property type="project" value="InterPro"/>
</dbReference>
<dbReference type="CDD" id="cd12169">
    <property type="entry name" value="PGDH_like_1"/>
    <property type="match status" value="1"/>
</dbReference>
<keyword evidence="8" id="KW-1185">Reference proteome</keyword>
<dbReference type="RefSeq" id="WP_179906469.1">
    <property type="nucleotide sequence ID" value="NZ_JACBXS010000023.1"/>
</dbReference>
<dbReference type="InterPro" id="IPR036291">
    <property type="entry name" value="NAD(P)-bd_dom_sf"/>
</dbReference>
<dbReference type="SUPFAM" id="SSF51735">
    <property type="entry name" value="NAD(P)-binding Rossmann-fold domains"/>
    <property type="match status" value="1"/>
</dbReference>
<name>A0A7Z0KZN2_9RHOB</name>
<comment type="similarity">
    <text evidence="1 4">Belongs to the D-isomer specific 2-hydroxyacid dehydrogenase family.</text>
</comment>
<feature type="domain" description="D-isomer specific 2-hydroxyacid dehydrogenase NAD-binding" evidence="6">
    <location>
        <begin position="108"/>
        <end position="287"/>
    </location>
</feature>